<dbReference type="EMBL" id="BMNA01000003">
    <property type="protein sequence ID" value="GGL98157.1"/>
    <property type="molecule type" value="Genomic_DNA"/>
</dbReference>
<keyword evidence="3" id="KW-1185">Reference proteome</keyword>
<evidence type="ECO:0000313" key="2">
    <source>
        <dbReference type="EMBL" id="GGL98157.1"/>
    </source>
</evidence>
<feature type="compositionally biased region" description="Low complexity" evidence="1">
    <location>
        <begin position="52"/>
        <end position="70"/>
    </location>
</feature>
<dbReference type="RefSeq" id="WP_188941139.1">
    <property type="nucleotide sequence ID" value="NZ_BMNA01000003.1"/>
</dbReference>
<reference evidence="2" key="2">
    <citation type="submission" date="2020-09" db="EMBL/GenBank/DDBJ databases">
        <authorList>
            <person name="Sun Q."/>
            <person name="Zhou Y."/>
        </authorList>
    </citation>
    <scope>NUCLEOTIDE SEQUENCE</scope>
    <source>
        <strain evidence="2">CGMCC 4.7308</strain>
    </source>
</reference>
<organism evidence="2 3">
    <name type="scientific">Nakamurella endophytica</name>
    <dbReference type="NCBI Taxonomy" id="1748367"/>
    <lineage>
        <taxon>Bacteria</taxon>
        <taxon>Bacillati</taxon>
        <taxon>Actinomycetota</taxon>
        <taxon>Actinomycetes</taxon>
        <taxon>Nakamurellales</taxon>
        <taxon>Nakamurellaceae</taxon>
        <taxon>Nakamurella</taxon>
    </lineage>
</organism>
<feature type="region of interest" description="Disordered" evidence="1">
    <location>
        <begin position="1"/>
        <end position="70"/>
    </location>
</feature>
<sequence length="226" mass="22126">MSSSASSTSAAASITQPSSTAAQTSGTAGSTAATPSSAAAPSEGQSSGSDPSATASRSGSGSASTTVGGTTTALDARSTAWFEQACTGLAPLTRLDDEFSKISAGATSTPKGKQQALAAFATLLRTTGAGLVQAGQKLGSLPAPTFEGGSKLAATASQGLTRTGQAFTKYGQQFSTLDVNDAAAGRQILGNLQKTTEEAGKALQGLDLSPEVSRAVARIPACASLS</sequence>
<comment type="caution">
    <text evidence="2">The sequence shown here is derived from an EMBL/GenBank/DDBJ whole genome shotgun (WGS) entry which is preliminary data.</text>
</comment>
<protein>
    <submittedName>
        <fullName evidence="2">Uncharacterized protein</fullName>
    </submittedName>
</protein>
<accession>A0A917SVZ0</accession>
<dbReference type="Proteomes" id="UP000655208">
    <property type="component" value="Unassembled WGS sequence"/>
</dbReference>
<reference evidence="2" key="1">
    <citation type="journal article" date="2014" name="Int. J. Syst. Evol. Microbiol.">
        <title>Complete genome sequence of Corynebacterium casei LMG S-19264T (=DSM 44701T), isolated from a smear-ripened cheese.</title>
        <authorList>
            <consortium name="US DOE Joint Genome Institute (JGI-PGF)"/>
            <person name="Walter F."/>
            <person name="Albersmeier A."/>
            <person name="Kalinowski J."/>
            <person name="Ruckert C."/>
        </authorList>
    </citation>
    <scope>NUCLEOTIDE SEQUENCE</scope>
    <source>
        <strain evidence="2">CGMCC 4.7308</strain>
    </source>
</reference>
<evidence type="ECO:0000313" key="3">
    <source>
        <dbReference type="Proteomes" id="UP000655208"/>
    </source>
</evidence>
<dbReference type="AlphaFoldDB" id="A0A917SVZ0"/>
<evidence type="ECO:0000256" key="1">
    <source>
        <dbReference type="SAM" id="MobiDB-lite"/>
    </source>
</evidence>
<name>A0A917SVZ0_9ACTN</name>
<gene>
    <name evidence="2" type="ORF">GCM10011594_17580</name>
</gene>
<proteinExistence type="predicted"/>
<feature type="compositionally biased region" description="Low complexity" evidence="1">
    <location>
        <begin position="1"/>
        <end position="42"/>
    </location>
</feature>